<dbReference type="EMBL" id="BSDY01000005">
    <property type="protein sequence ID" value="GLI55848.1"/>
    <property type="molecule type" value="Genomic_DNA"/>
</dbReference>
<keyword evidence="3" id="KW-0597">Phosphoprotein</keyword>
<reference evidence="9" key="1">
    <citation type="submission" date="2022-12" db="EMBL/GenBank/DDBJ databases">
        <title>Reference genome sequencing for broad-spectrum identification of bacterial and archaeal isolates by mass spectrometry.</title>
        <authorList>
            <person name="Sekiguchi Y."/>
            <person name="Tourlousse D.M."/>
        </authorList>
    </citation>
    <scope>NUCLEOTIDE SEQUENCE</scope>
    <source>
        <strain evidence="9">10succ1</strain>
    </source>
</reference>
<dbReference type="Proteomes" id="UP001144471">
    <property type="component" value="Unassembled WGS sequence"/>
</dbReference>
<accession>A0A9W6LMU4</accession>
<dbReference type="SUPFAM" id="SSF47384">
    <property type="entry name" value="Homodimeric domain of signal transducing histidine kinase"/>
    <property type="match status" value="1"/>
</dbReference>
<dbReference type="PANTHER" id="PTHR45453:SF1">
    <property type="entry name" value="PHOSPHATE REGULON SENSOR PROTEIN PHOR"/>
    <property type="match status" value="1"/>
</dbReference>
<dbReference type="PANTHER" id="PTHR45453">
    <property type="entry name" value="PHOSPHATE REGULON SENSOR PROTEIN PHOR"/>
    <property type="match status" value="1"/>
</dbReference>
<sequence>MRLSDLHGELAKRTLKEDSSLIENLLKISDTEEQFHSYLKDVDKRVTIIQLDGKVIYDSMMYELEESMDYHSKRPEVLEALEKGTGFDIRYSNTLKNMRAYYSVVTRDSDGEDYIVRTSLNYEREYSEIKRILLYELLFFLTLNIFIYFCYKNYLKGHLFLKIEEIRKTLEEGAEVTDIYSKGDLWISEFWKIVSEWQKTNLENMKQLELDKERLKRIISSVDMSILLIDENLNTVMKNDALNFLYRGGNQLPYYREVKHIEIIDIIKKCVDKKVALKEEVYISELKKYLLVAVKYLKLNKQYILTVKDITRNKEMLEVQKNFISNISHELKTPLTNIKGYLIALEDAPGEMKDYFLNVAKNNVDKLENITMDFLNISKLENSRVVNLTPVSFEKLKGDVERSIDGILTKKNGRAVYSVNLLDENGYMKVDFDKFTTILKNLMENGVIYNDKEEPVVKVDIMELYDHYKITVTDNGMGIPETEIDNIFDRFYRVDKARTSNVAGTGLGLSIVAEMIDILGGKLKLKSEEGKGSTFTFTMLK</sequence>
<dbReference type="Gene3D" id="1.10.287.130">
    <property type="match status" value="1"/>
</dbReference>
<evidence type="ECO:0000256" key="3">
    <source>
        <dbReference type="ARBA" id="ARBA00022553"/>
    </source>
</evidence>
<dbReference type="AlphaFoldDB" id="A0A9W6LMU4"/>
<dbReference type="SMART" id="SM00387">
    <property type="entry name" value="HATPase_c"/>
    <property type="match status" value="1"/>
</dbReference>
<dbReference type="InterPro" id="IPR036890">
    <property type="entry name" value="HATPase_C_sf"/>
</dbReference>
<dbReference type="PRINTS" id="PR00344">
    <property type="entry name" value="BCTRLSENSOR"/>
</dbReference>
<evidence type="ECO:0000256" key="1">
    <source>
        <dbReference type="ARBA" id="ARBA00000085"/>
    </source>
</evidence>
<dbReference type="InterPro" id="IPR005467">
    <property type="entry name" value="His_kinase_dom"/>
</dbReference>
<keyword evidence="7" id="KW-0812">Transmembrane</keyword>
<dbReference type="CDD" id="cd00082">
    <property type="entry name" value="HisKA"/>
    <property type="match status" value="1"/>
</dbReference>
<evidence type="ECO:0000313" key="9">
    <source>
        <dbReference type="EMBL" id="GLI55848.1"/>
    </source>
</evidence>
<keyword evidence="7" id="KW-0472">Membrane</keyword>
<evidence type="ECO:0000256" key="4">
    <source>
        <dbReference type="ARBA" id="ARBA00022679"/>
    </source>
</evidence>
<dbReference type="GO" id="GO:0005886">
    <property type="term" value="C:plasma membrane"/>
    <property type="evidence" value="ECO:0007669"/>
    <property type="project" value="TreeGrafter"/>
</dbReference>
<dbReference type="SUPFAM" id="SSF55874">
    <property type="entry name" value="ATPase domain of HSP90 chaperone/DNA topoisomerase II/histidine kinase"/>
    <property type="match status" value="1"/>
</dbReference>
<evidence type="ECO:0000313" key="10">
    <source>
        <dbReference type="Proteomes" id="UP001144471"/>
    </source>
</evidence>
<dbReference type="RefSeq" id="WP_281834608.1">
    <property type="nucleotide sequence ID" value="NZ_BSDY01000005.1"/>
</dbReference>
<evidence type="ECO:0000256" key="2">
    <source>
        <dbReference type="ARBA" id="ARBA00012438"/>
    </source>
</evidence>
<evidence type="ECO:0000256" key="7">
    <source>
        <dbReference type="SAM" id="Phobius"/>
    </source>
</evidence>
<name>A0A9W6LMU4_9FUSO</name>
<dbReference type="InterPro" id="IPR036097">
    <property type="entry name" value="HisK_dim/P_sf"/>
</dbReference>
<dbReference type="PROSITE" id="PS50109">
    <property type="entry name" value="HIS_KIN"/>
    <property type="match status" value="1"/>
</dbReference>
<evidence type="ECO:0000256" key="5">
    <source>
        <dbReference type="ARBA" id="ARBA00022777"/>
    </source>
</evidence>
<protein>
    <recommendedName>
        <fullName evidence="2">histidine kinase</fullName>
        <ecNumber evidence="2">2.7.13.3</ecNumber>
    </recommendedName>
</protein>
<dbReference type="InterPro" id="IPR004358">
    <property type="entry name" value="Sig_transdc_His_kin-like_C"/>
</dbReference>
<feature type="transmembrane region" description="Helical" evidence="7">
    <location>
        <begin position="132"/>
        <end position="149"/>
    </location>
</feature>
<dbReference type="GO" id="GO:0016036">
    <property type="term" value="P:cellular response to phosphate starvation"/>
    <property type="evidence" value="ECO:0007669"/>
    <property type="project" value="TreeGrafter"/>
</dbReference>
<dbReference type="SMART" id="SM00388">
    <property type="entry name" value="HisKA"/>
    <property type="match status" value="1"/>
</dbReference>
<dbReference type="FunFam" id="3.30.565.10:FF:000006">
    <property type="entry name" value="Sensor histidine kinase WalK"/>
    <property type="match status" value="1"/>
</dbReference>
<feature type="domain" description="Histidine kinase" evidence="8">
    <location>
        <begin position="326"/>
        <end position="541"/>
    </location>
</feature>
<comment type="caution">
    <text evidence="9">The sequence shown here is derived from an EMBL/GenBank/DDBJ whole genome shotgun (WGS) entry which is preliminary data.</text>
</comment>
<keyword evidence="10" id="KW-1185">Reference proteome</keyword>
<dbReference type="InterPro" id="IPR003661">
    <property type="entry name" value="HisK_dim/P_dom"/>
</dbReference>
<dbReference type="Pfam" id="PF02518">
    <property type="entry name" value="HATPase_c"/>
    <property type="match status" value="1"/>
</dbReference>
<keyword evidence="4" id="KW-0808">Transferase</keyword>
<proteinExistence type="predicted"/>
<dbReference type="InterPro" id="IPR003594">
    <property type="entry name" value="HATPase_dom"/>
</dbReference>
<evidence type="ECO:0000256" key="6">
    <source>
        <dbReference type="ARBA" id="ARBA00023012"/>
    </source>
</evidence>
<dbReference type="CDD" id="cd00075">
    <property type="entry name" value="HATPase"/>
    <property type="match status" value="1"/>
</dbReference>
<keyword evidence="6" id="KW-0902">Two-component regulatory system</keyword>
<dbReference type="GO" id="GO:0000155">
    <property type="term" value="F:phosphorelay sensor kinase activity"/>
    <property type="evidence" value="ECO:0007669"/>
    <property type="project" value="InterPro"/>
</dbReference>
<keyword evidence="5 9" id="KW-0418">Kinase</keyword>
<organism evidence="9 10">
    <name type="scientific">Propionigenium maris DSM 9537</name>
    <dbReference type="NCBI Taxonomy" id="1123000"/>
    <lineage>
        <taxon>Bacteria</taxon>
        <taxon>Fusobacteriati</taxon>
        <taxon>Fusobacteriota</taxon>
        <taxon>Fusobacteriia</taxon>
        <taxon>Fusobacteriales</taxon>
        <taxon>Fusobacteriaceae</taxon>
        <taxon>Propionigenium</taxon>
    </lineage>
</organism>
<evidence type="ECO:0000259" key="8">
    <source>
        <dbReference type="PROSITE" id="PS50109"/>
    </source>
</evidence>
<gene>
    <name evidence="9" type="primary">phoR</name>
    <name evidence="9" type="ORF">PM10SUCC1_13620</name>
</gene>
<dbReference type="EC" id="2.7.13.3" evidence="2"/>
<keyword evidence="7" id="KW-1133">Transmembrane helix</keyword>
<comment type="catalytic activity">
    <reaction evidence="1">
        <text>ATP + protein L-histidine = ADP + protein N-phospho-L-histidine.</text>
        <dbReference type="EC" id="2.7.13.3"/>
    </reaction>
</comment>
<dbReference type="Pfam" id="PF00512">
    <property type="entry name" value="HisKA"/>
    <property type="match status" value="1"/>
</dbReference>
<dbReference type="Gene3D" id="3.30.565.10">
    <property type="entry name" value="Histidine kinase-like ATPase, C-terminal domain"/>
    <property type="match status" value="1"/>
</dbReference>
<dbReference type="GO" id="GO:0004721">
    <property type="term" value="F:phosphoprotein phosphatase activity"/>
    <property type="evidence" value="ECO:0007669"/>
    <property type="project" value="TreeGrafter"/>
</dbReference>
<dbReference type="InterPro" id="IPR050351">
    <property type="entry name" value="BphY/WalK/GraS-like"/>
</dbReference>